<evidence type="ECO:0000256" key="1">
    <source>
        <dbReference type="ARBA" id="ARBA00004123"/>
    </source>
</evidence>
<protein>
    <recommendedName>
        <fullName evidence="4">Checkpoint protein</fullName>
    </recommendedName>
</protein>
<dbReference type="Gene3D" id="3.70.10.10">
    <property type="match status" value="1"/>
</dbReference>
<accession>A0A9P0GXC0</accession>
<dbReference type="GO" id="GO:0000723">
    <property type="term" value="P:telomere maintenance"/>
    <property type="evidence" value="ECO:0007669"/>
    <property type="project" value="TreeGrafter"/>
</dbReference>
<evidence type="ECO:0000256" key="4">
    <source>
        <dbReference type="PIRNR" id="PIRNR011312"/>
    </source>
</evidence>
<dbReference type="Proteomes" id="UP001152798">
    <property type="component" value="Chromosome 1"/>
</dbReference>
<keyword evidence="5" id="KW-0732">Signal</keyword>
<dbReference type="GO" id="GO:0006289">
    <property type="term" value="P:nucleotide-excision repair"/>
    <property type="evidence" value="ECO:0007669"/>
    <property type="project" value="TreeGrafter"/>
</dbReference>
<organism evidence="6 7">
    <name type="scientific">Nezara viridula</name>
    <name type="common">Southern green stink bug</name>
    <name type="synonym">Cimex viridulus</name>
    <dbReference type="NCBI Taxonomy" id="85310"/>
    <lineage>
        <taxon>Eukaryota</taxon>
        <taxon>Metazoa</taxon>
        <taxon>Ecdysozoa</taxon>
        <taxon>Arthropoda</taxon>
        <taxon>Hexapoda</taxon>
        <taxon>Insecta</taxon>
        <taxon>Pterygota</taxon>
        <taxon>Neoptera</taxon>
        <taxon>Paraneoptera</taxon>
        <taxon>Hemiptera</taxon>
        <taxon>Heteroptera</taxon>
        <taxon>Panheteroptera</taxon>
        <taxon>Pentatomomorpha</taxon>
        <taxon>Pentatomoidea</taxon>
        <taxon>Pentatomidae</taxon>
        <taxon>Pentatominae</taxon>
        <taxon>Nezara</taxon>
    </lineage>
</organism>
<keyword evidence="3" id="KW-0539">Nucleus</keyword>
<keyword evidence="7" id="KW-1185">Reference proteome</keyword>
<dbReference type="GO" id="GO:0033314">
    <property type="term" value="P:mitotic DNA replication checkpoint signaling"/>
    <property type="evidence" value="ECO:0007669"/>
    <property type="project" value="TreeGrafter"/>
</dbReference>
<dbReference type="GO" id="GO:0031573">
    <property type="term" value="P:mitotic intra-S DNA damage checkpoint signaling"/>
    <property type="evidence" value="ECO:0007669"/>
    <property type="project" value="TreeGrafter"/>
</dbReference>
<comment type="similarity">
    <text evidence="2 4">Belongs to the HUS1 family.</text>
</comment>
<sequence>MQMRVAMLFLIQMIVARVDKNLIRTNMSVSMNSNDMFSSSLSSLKTGNSSPRSVKIKLTNKVSPCLTVDIDLVSDIGMSRTCVHDIPVKVLPRLLWSEYNDPPSHNYNIIIELKNLKKVRSVVERLKKLCSYVELKPSNDGLLSVSGSTQTVTVNTIFKNVLLIEAAGDAESNVRVDAKKLYSLLCCEVLNPKKISCSFLESKLVHFILYCDLFMVHFYLTTIEE</sequence>
<dbReference type="PANTHER" id="PTHR12900">
    <property type="entry name" value="MITOTIC AND DNA DAMAGE CHECKPOINT PROTEIN HUS1"/>
    <property type="match status" value="1"/>
</dbReference>
<feature type="chain" id="PRO_5040171629" description="Checkpoint protein" evidence="5">
    <location>
        <begin position="17"/>
        <end position="225"/>
    </location>
</feature>
<comment type="subcellular location">
    <subcellularLocation>
        <location evidence="1">Nucleus</location>
    </subcellularLocation>
</comment>
<evidence type="ECO:0000256" key="3">
    <source>
        <dbReference type="ARBA" id="ARBA00023242"/>
    </source>
</evidence>
<dbReference type="PANTHER" id="PTHR12900:SF0">
    <property type="entry name" value="CHECKPOINT PROTEIN"/>
    <property type="match status" value="1"/>
</dbReference>
<dbReference type="InterPro" id="IPR007150">
    <property type="entry name" value="HUS1/Mec3"/>
</dbReference>
<proteinExistence type="inferred from homology"/>
<dbReference type="GO" id="GO:0030896">
    <property type="term" value="C:checkpoint clamp complex"/>
    <property type="evidence" value="ECO:0007669"/>
    <property type="project" value="InterPro"/>
</dbReference>
<feature type="signal peptide" evidence="5">
    <location>
        <begin position="1"/>
        <end position="16"/>
    </location>
</feature>
<dbReference type="InterPro" id="IPR016580">
    <property type="entry name" value="HUS1"/>
</dbReference>
<dbReference type="EMBL" id="OV725077">
    <property type="protein sequence ID" value="CAH1389563.1"/>
    <property type="molecule type" value="Genomic_DNA"/>
</dbReference>
<dbReference type="GO" id="GO:0000724">
    <property type="term" value="P:double-strand break repair via homologous recombination"/>
    <property type="evidence" value="ECO:0007669"/>
    <property type="project" value="TreeGrafter"/>
</dbReference>
<gene>
    <name evidence="6" type="ORF">NEZAVI_LOCUS956</name>
</gene>
<name>A0A9P0GXC0_NEZVI</name>
<dbReference type="GO" id="GO:0005730">
    <property type="term" value="C:nucleolus"/>
    <property type="evidence" value="ECO:0007669"/>
    <property type="project" value="InterPro"/>
</dbReference>
<reference evidence="6" key="1">
    <citation type="submission" date="2022-01" db="EMBL/GenBank/DDBJ databases">
        <authorList>
            <person name="King R."/>
        </authorList>
    </citation>
    <scope>NUCLEOTIDE SEQUENCE</scope>
</reference>
<evidence type="ECO:0000256" key="2">
    <source>
        <dbReference type="ARBA" id="ARBA00005563"/>
    </source>
</evidence>
<dbReference type="GO" id="GO:0044778">
    <property type="term" value="P:meiotic DNA integrity checkpoint signaling"/>
    <property type="evidence" value="ECO:0007669"/>
    <property type="project" value="TreeGrafter"/>
</dbReference>
<dbReference type="Pfam" id="PF04005">
    <property type="entry name" value="Hus1"/>
    <property type="match status" value="1"/>
</dbReference>
<evidence type="ECO:0000313" key="6">
    <source>
        <dbReference type="EMBL" id="CAH1389563.1"/>
    </source>
</evidence>
<evidence type="ECO:0000313" key="7">
    <source>
        <dbReference type="Proteomes" id="UP001152798"/>
    </source>
</evidence>
<dbReference type="AlphaFoldDB" id="A0A9P0GXC0"/>
<dbReference type="GO" id="GO:0035861">
    <property type="term" value="C:site of double-strand break"/>
    <property type="evidence" value="ECO:0007669"/>
    <property type="project" value="TreeGrafter"/>
</dbReference>
<dbReference type="PIRSF" id="PIRSF011312">
    <property type="entry name" value="Cell_cycle_HUS1"/>
    <property type="match status" value="1"/>
</dbReference>
<evidence type="ECO:0000256" key="5">
    <source>
        <dbReference type="SAM" id="SignalP"/>
    </source>
</evidence>